<keyword evidence="2" id="KW-1185">Reference proteome</keyword>
<comment type="caution">
    <text evidence="1">The sequence shown here is derived from an EMBL/GenBank/DDBJ whole genome shotgun (WGS) entry which is preliminary data.</text>
</comment>
<accession>A0ABP9MJ86</accession>
<evidence type="ECO:0000313" key="1">
    <source>
        <dbReference type="EMBL" id="GAA5095845.1"/>
    </source>
</evidence>
<proteinExistence type="predicted"/>
<protein>
    <submittedName>
        <fullName evidence="1">Uncharacterized protein</fullName>
    </submittedName>
</protein>
<sequence>MLNFSILDHLGHLKKTSRLIVYSNYIMMYDLSNNAVRILHVPYTKQKFP</sequence>
<gene>
    <name evidence="1" type="ORF">GCM10023260_04090</name>
</gene>
<organism evidence="1 2">
    <name type="scientific">Bartonella acomydis</name>
    <dbReference type="NCBI Taxonomy" id="686234"/>
    <lineage>
        <taxon>Bacteria</taxon>
        <taxon>Pseudomonadati</taxon>
        <taxon>Pseudomonadota</taxon>
        <taxon>Alphaproteobacteria</taxon>
        <taxon>Hyphomicrobiales</taxon>
        <taxon>Bartonellaceae</taxon>
        <taxon>Bartonella</taxon>
    </lineage>
</organism>
<reference evidence="2" key="1">
    <citation type="journal article" date="2019" name="Int. J. Syst. Evol. Microbiol.">
        <title>The Global Catalogue of Microorganisms (GCM) 10K type strain sequencing project: providing services to taxonomists for standard genome sequencing and annotation.</title>
        <authorList>
            <consortium name="The Broad Institute Genomics Platform"/>
            <consortium name="The Broad Institute Genome Sequencing Center for Infectious Disease"/>
            <person name="Wu L."/>
            <person name="Ma J."/>
        </authorList>
    </citation>
    <scope>NUCLEOTIDE SEQUENCE [LARGE SCALE GENOMIC DNA]</scope>
    <source>
        <strain evidence="2">JCM 17706</strain>
    </source>
</reference>
<evidence type="ECO:0000313" key="2">
    <source>
        <dbReference type="Proteomes" id="UP001501525"/>
    </source>
</evidence>
<dbReference type="Proteomes" id="UP001501525">
    <property type="component" value="Unassembled WGS sequence"/>
</dbReference>
<dbReference type="EMBL" id="BAABIY010000012">
    <property type="protein sequence ID" value="GAA5095845.1"/>
    <property type="molecule type" value="Genomic_DNA"/>
</dbReference>
<name>A0ABP9MJ86_9HYPH</name>